<proteinExistence type="predicted"/>
<evidence type="ECO:0000313" key="2">
    <source>
        <dbReference type="EMBL" id="KAH8990832.1"/>
    </source>
</evidence>
<dbReference type="Proteomes" id="UP001201163">
    <property type="component" value="Unassembled WGS sequence"/>
</dbReference>
<sequence length="192" mass="21165">MPRRTDIAADEPRSTVRPLNDSMLATYQSLTVLARRFAVIEVHLLSFVKNDANFDKGVGSSAKHTLLIFTYLALFFYLSAVVGGHILMYGSGELPVRPPQERGMVRQGLPDSGTSDPDGVKRTSVLVMWHWVFSFIAGTVSLITQVLLYVWLEETNSVRITVSIITVFVILPLVYLIPLPSASGKRPSTIGS</sequence>
<accession>A0AAD4QAH3</accession>
<evidence type="ECO:0008006" key="4">
    <source>
        <dbReference type="Google" id="ProtNLM"/>
    </source>
</evidence>
<organism evidence="2 3">
    <name type="scientific">Lactarius akahatsu</name>
    <dbReference type="NCBI Taxonomy" id="416441"/>
    <lineage>
        <taxon>Eukaryota</taxon>
        <taxon>Fungi</taxon>
        <taxon>Dikarya</taxon>
        <taxon>Basidiomycota</taxon>
        <taxon>Agaricomycotina</taxon>
        <taxon>Agaricomycetes</taxon>
        <taxon>Russulales</taxon>
        <taxon>Russulaceae</taxon>
        <taxon>Lactarius</taxon>
    </lineage>
</organism>
<keyword evidence="1" id="KW-1133">Transmembrane helix</keyword>
<dbReference type="EMBL" id="JAKELL010000029">
    <property type="protein sequence ID" value="KAH8990832.1"/>
    <property type="molecule type" value="Genomic_DNA"/>
</dbReference>
<comment type="caution">
    <text evidence="2">The sequence shown here is derived from an EMBL/GenBank/DDBJ whole genome shotgun (WGS) entry which is preliminary data.</text>
</comment>
<evidence type="ECO:0000256" key="1">
    <source>
        <dbReference type="SAM" id="Phobius"/>
    </source>
</evidence>
<dbReference type="AlphaFoldDB" id="A0AAD4QAH3"/>
<reference evidence="2" key="1">
    <citation type="submission" date="2022-01" db="EMBL/GenBank/DDBJ databases">
        <title>Comparative genomics reveals a dynamic genome evolution in the ectomycorrhizal milk-cap (Lactarius) mushrooms.</title>
        <authorList>
            <consortium name="DOE Joint Genome Institute"/>
            <person name="Lebreton A."/>
            <person name="Tang N."/>
            <person name="Kuo A."/>
            <person name="LaButti K."/>
            <person name="Drula E."/>
            <person name="Barry K."/>
            <person name="Clum A."/>
            <person name="Lipzen A."/>
            <person name="Mousain D."/>
            <person name="Ng V."/>
            <person name="Wang R."/>
            <person name="Wang X."/>
            <person name="Dai Y."/>
            <person name="Henrissat B."/>
            <person name="Grigoriev I.V."/>
            <person name="Guerin-Laguette A."/>
            <person name="Yu F."/>
            <person name="Martin F.M."/>
        </authorList>
    </citation>
    <scope>NUCLEOTIDE SEQUENCE</scope>
    <source>
        <strain evidence="2">QP</strain>
    </source>
</reference>
<protein>
    <recommendedName>
        <fullName evidence="4">Transmembrane protein</fullName>
    </recommendedName>
</protein>
<keyword evidence="1" id="KW-0812">Transmembrane</keyword>
<keyword evidence="3" id="KW-1185">Reference proteome</keyword>
<gene>
    <name evidence="2" type="ORF">EDB92DRAFT_1946359</name>
</gene>
<feature type="transmembrane region" description="Helical" evidence="1">
    <location>
        <begin position="158"/>
        <end position="177"/>
    </location>
</feature>
<feature type="transmembrane region" description="Helical" evidence="1">
    <location>
        <begin position="66"/>
        <end position="89"/>
    </location>
</feature>
<feature type="transmembrane region" description="Helical" evidence="1">
    <location>
        <begin position="128"/>
        <end position="151"/>
    </location>
</feature>
<evidence type="ECO:0000313" key="3">
    <source>
        <dbReference type="Proteomes" id="UP001201163"/>
    </source>
</evidence>
<name>A0AAD4QAH3_9AGAM</name>
<keyword evidence="1" id="KW-0472">Membrane</keyword>